<evidence type="ECO:0000313" key="3">
    <source>
        <dbReference type="Proteomes" id="UP000242519"/>
    </source>
</evidence>
<reference evidence="2 3" key="1">
    <citation type="submission" date="2017-04" db="EMBL/GenBank/DDBJ databases">
        <title>Draft genome sequence of Marssonina coronaria NL1: causal agent of apple blotch.</title>
        <authorList>
            <person name="Cheng Q."/>
        </authorList>
    </citation>
    <scope>NUCLEOTIDE SEQUENCE [LARGE SCALE GENOMIC DNA]</scope>
    <source>
        <strain evidence="2 3">NL1</strain>
    </source>
</reference>
<dbReference type="AlphaFoldDB" id="A0A218Z0W4"/>
<keyword evidence="3" id="KW-1185">Reference proteome</keyword>
<evidence type="ECO:0000256" key="1">
    <source>
        <dbReference type="SAM" id="MobiDB-lite"/>
    </source>
</evidence>
<feature type="region of interest" description="Disordered" evidence="1">
    <location>
        <begin position="74"/>
        <end position="99"/>
    </location>
</feature>
<dbReference type="STRING" id="503106.A0A218Z0W4"/>
<protein>
    <submittedName>
        <fullName evidence="2">Uncharacterized protein</fullName>
    </submittedName>
</protein>
<dbReference type="InParanoid" id="A0A218Z0W4"/>
<sequence length="387" mass="43601">MNTDQLLAQLEKLLVSHRHKLSKDVPHDNDQKDEMLLDIEVQYGKVEETDAVEDVEMLLDVDYRNKNTVELSERAEAAEDDEMLFSQSSSSTSTSSSAWASNSSSTSLAPLFSCQQTNVSEPASQLSILAASNLVETSIYTLLGGYIGPRALALRDIELRKTPPSLSLCHLIPALFCPRFKESIAQNTRFLSSVSHVVSVSWPAHVQTPSLRRKLLRLSDLDPSPFLAYPIRREGSSTSDRLSAVVQSRLWAMMQKKVYDKSGGRTLWRQATEVMTGRSDDEENDSLEEKITWLEEYERKMETVDPDELLFTDDDEDDDVLMHDRDEDGWERRAIESETNEMLFGSEQADDGDVLLTRGPDILAGGQRDDVDMLLLSDESERDSMLL</sequence>
<evidence type="ECO:0000313" key="2">
    <source>
        <dbReference type="EMBL" id="OWP01689.1"/>
    </source>
</evidence>
<organism evidence="2 3">
    <name type="scientific">Diplocarpon coronariae</name>
    <dbReference type="NCBI Taxonomy" id="2795749"/>
    <lineage>
        <taxon>Eukaryota</taxon>
        <taxon>Fungi</taxon>
        <taxon>Dikarya</taxon>
        <taxon>Ascomycota</taxon>
        <taxon>Pezizomycotina</taxon>
        <taxon>Leotiomycetes</taxon>
        <taxon>Helotiales</taxon>
        <taxon>Drepanopezizaceae</taxon>
        <taxon>Diplocarpon</taxon>
    </lineage>
</organism>
<dbReference type="OrthoDB" id="4187154at2759"/>
<proteinExistence type="predicted"/>
<comment type="caution">
    <text evidence="2">The sequence shown here is derived from an EMBL/GenBank/DDBJ whole genome shotgun (WGS) entry which is preliminary data.</text>
</comment>
<dbReference type="Proteomes" id="UP000242519">
    <property type="component" value="Unassembled WGS sequence"/>
</dbReference>
<name>A0A218Z0W4_9HELO</name>
<dbReference type="EMBL" id="MZNU01000261">
    <property type="protein sequence ID" value="OWP01689.1"/>
    <property type="molecule type" value="Genomic_DNA"/>
</dbReference>
<gene>
    <name evidence="2" type="ORF">B2J93_2402</name>
</gene>
<feature type="compositionally biased region" description="Low complexity" evidence="1">
    <location>
        <begin position="86"/>
        <end position="99"/>
    </location>
</feature>
<accession>A0A218Z0W4</accession>